<evidence type="ECO:0000256" key="8">
    <source>
        <dbReference type="RuleBase" id="RU000682"/>
    </source>
</evidence>
<dbReference type="InterPro" id="IPR001356">
    <property type="entry name" value="HD"/>
</dbReference>
<dbReference type="FunFam" id="1.10.10.60:FF:000312">
    <property type="entry name" value="Mix-type homeobox gene 1"/>
    <property type="match status" value="1"/>
</dbReference>
<dbReference type="OrthoDB" id="6159439at2759"/>
<feature type="region of interest" description="Disordered" evidence="9">
    <location>
        <begin position="35"/>
        <end position="59"/>
    </location>
</feature>
<feature type="compositionally biased region" description="Pro residues" evidence="9">
    <location>
        <begin position="182"/>
        <end position="191"/>
    </location>
</feature>
<sequence>MALFLDQSFDLVKKISMETESDFILNKNTVHYSDVTAEQTSSSPEVERNNNPDGQRKRKSTIFSRAQLSELERAFVVTPYPDITLRESLAALTLLPESKIQVWFQNRRARSMKSKKLSRPVRSPARAVSSNHVTSIPQINPGLTSEQTERPDRYQTASRSPGHHQHSFRQALSPWSQNLPHPISPDLPGVPPWGNRHPHTSASFSSDRPAQHPFQNRPDCLWQMNCFASPEEFSGHQLKSYCSSSQSIYSCVSEEQAISAHQACMEGAVHRQSQAVIHYPQTSLGDISELIYSAAVVTNLEDC</sequence>
<comment type="caution">
    <text evidence="11">The sequence shown here is derived from an EMBL/GenBank/DDBJ whole genome shotgun (WGS) entry which is preliminary data.</text>
</comment>
<dbReference type="Proteomes" id="UP001059041">
    <property type="component" value="Linkage Group LG2"/>
</dbReference>
<reference evidence="11" key="1">
    <citation type="submission" date="2021-02" db="EMBL/GenBank/DDBJ databases">
        <title>Comparative genomics reveals that relaxation of natural selection precedes convergent phenotypic evolution of cavefish.</title>
        <authorList>
            <person name="Peng Z."/>
        </authorList>
    </citation>
    <scope>NUCLEOTIDE SEQUENCE</scope>
    <source>
        <tissue evidence="11">Muscle</tissue>
    </source>
</reference>
<feature type="compositionally biased region" description="Polar residues" evidence="9">
    <location>
        <begin position="128"/>
        <end position="146"/>
    </location>
</feature>
<dbReference type="EMBL" id="JAFHDT010000002">
    <property type="protein sequence ID" value="KAI7812461.1"/>
    <property type="molecule type" value="Genomic_DNA"/>
</dbReference>
<accession>A0A9W7X2L7</accession>
<protein>
    <submittedName>
        <fullName evidence="11">Homeobox protein SEBOX</fullName>
    </submittedName>
</protein>
<keyword evidence="4 7" id="KW-0238">DNA-binding</keyword>
<dbReference type="Pfam" id="PF00046">
    <property type="entry name" value="Homeodomain"/>
    <property type="match status" value="1"/>
</dbReference>
<dbReference type="SUPFAM" id="SSF46689">
    <property type="entry name" value="Homeodomain-like"/>
    <property type="match status" value="1"/>
</dbReference>
<dbReference type="GO" id="GO:0005634">
    <property type="term" value="C:nucleus"/>
    <property type="evidence" value="ECO:0007669"/>
    <property type="project" value="UniProtKB-SubCell"/>
</dbReference>
<evidence type="ECO:0000256" key="1">
    <source>
        <dbReference type="ARBA" id="ARBA00004123"/>
    </source>
</evidence>
<dbReference type="AlphaFoldDB" id="A0A9W7X2L7"/>
<dbReference type="PROSITE" id="PS50071">
    <property type="entry name" value="HOMEOBOX_2"/>
    <property type="match status" value="1"/>
</dbReference>
<feature type="region of interest" description="Disordered" evidence="9">
    <location>
        <begin position="113"/>
        <end position="211"/>
    </location>
</feature>
<dbReference type="InterPro" id="IPR009057">
    <property type="entry name" value="Homeodomain-like_sf"/>
</dbReference>
<dbReference type="CDD" id="cd00086">
    <property type="entry name" value="homeodomain"/>
    <property type="match status" value="1"/>
</dbReference>
<keyword evidence="12" id="KW-1185">Reference proteome</keyword>
<evidence type="ECO:0000256" key="5">
    <source>
        <dbReference type="ARBA" id="ARBA00023155"/>
    </source>
</evidence>
<feature type="compositionally biased region" description="Polar residues" evidence="9">
    <location>
        <begin position="35"/>
        <end position="44"/>
    </location>
</feature>
<dbReference type="Gene3D" id="1.10.10.60">
    <property type="entry name" value="Homeodomain-like"/>
    <property type="match status" value="1"/>
</dbReference>
<keyword evidence="6 7" id="KW-0539">Nucleus</keyword>
<dbReference type="SMART" id="SM00389">
    <property type="entry name" value="HOX"/>
    <property type="match status" value="1"/>
</dbReference>
<evidence type="ECO:0000313" key="11">
    <source>
        <dbReference type="EMBL" id="KAI7812461.1"/>
    </source>
</evidence>
<evidence type="ECO:0000256" key="3">
    <source>
        <dbReference type="ARBA" id="ARBA00022473"/>
    </source>
</evidence>
<feature type="domain" description="Homeobox" evidence="10">
    <location>
        <begin position="54"/>
        <end position="114"/>
    </location>
</feature>
<keyword evidence="3" id="KW-0217">Developmental protein</keyword>
<evidence type="ECO:0000256" key="7">
    <source>
        <dbReference type="PROSITE-ProRule" id="PRU00108"/>
    </source>
</evidence>
<feature type="DNA-binding region" description="Homeobox" evidence="7">
    <location>
        <begin position="56"/>
        <end position="115"/>
    </location>
</feature>
<evidence type="ECO:0000259" key="10">
    <source>
        <dbReference type="PROSITE" id="PS50071"/>
    </source>
</evidence>
<evidence type="ECO:0000313" key="12">
    <source>
        <dbReference type="Proteomes" id="UP001059041"/>
    </source>
</evidence>
<keyword evidence="5 7" id="KW-0371">Homeobox</keyword>
<evidence type="ECO:0000256" key="9">
    <source>
        <dbReference type="SAM" id="MobiDB-lite"/>
    </source>
</evidence>
<dbReference type="InterPro" id="IPR042223">
    <property type="entry name" value="SEBOX"/>
</dbReference>
<dbReference type="PANTHER" id="PTHR47777:SF1">
    <property type="entry name" value="HOMEOBOX PROTEIN SEBOX"/>
    <property type="match status" value="1"/>
</dbReference>
<comment type="similarity">
    <text evidence="2">Belongs to the paired homeobox family.</text>
</comment>
<evidence type="ECO:0000256" key="4">
    <source>
        <dbReference type="ARBA" id="ARBA00023125"/>
    </source>
</evidence>
<organism evidence="11 12">
    <name type="scientific">Triplophysa rosa</name>
    <name type="common">Cave loach</name>
    <dbReference type="NCBI Taxonomy" id="992332"/>
    <lineage>
        <taxon>Eukaryota</taxon>
        <taxon>Metazoa</taxon>
        <taxon>Chordata</taxon>
        <taxon>Craniata</taxon>
        <taxon>Vertebrata</taxon>
        <taxon>Euteleostomi</taxon>
        <taxon>Actinopterygii</taxon>
        <taxon>Neopterygii</taxon>
        <taxon>Teleostei</taxon>
        <taxon>Ostariophysi</taxon>
        <taxon>Cypriniformes</taxon>
        <taxon>Nemacheilidae</taxon>
        <taxon>Triplophysa</taxon>
    </lineage>
</organism>
<feature type="compositionally biased region" description="Polar residues" evidence="9">
    <location>
        <begin position="168"/>
        <end position="179"/>
    </location>
</feature>
<gene>
    <name evidence="11" type="ORF">IRJ41_002201</name>
</gene>
<dbReference type="PANTHER" id="PTHR47777">
    <property type="entry name" value="HOMEOBOX PROTEIN SEBOX"/>
    <property type="match status" value="1"/>
</dbReference>
<name>A0A9W7X2L7_TRIRA</name>
<dbReference type="GO" id="GO:0003677">
    <property type="term" value="F:DNA binding"/>
    <property type="evidence" value="ECO:0007669"/>
    <property type="project" value="UniProtKB-UniRule"/>
</dbReference>
<comment type="subcellular location">
    <subcellularLocation>
        <location evidence="1 7 8">Nucleus</location>
    </subcellularLocation>
</comment>
<evidence type="ECO:0000256" key="2">
    <source>
        <dbReference type="ARBA" id="ARBA00005733"/>
    </source>
</evidence>
<proteinExistence type="inferred from homology"/>
<evidence type="ECO:0000256" key="6">
    <source>
        <dbReference type="ARBA" id="ARBA00023242"/>
    </source>
</evidence>